<keyword evidence="2" id="KW-0645">Protease</keyword>
<dbReference type="GO" id="GO:0006508">
    <property type="term" value="P:proteolysis"/>
    <property type="evidence" value="ECO:0007669"/>
    <property type="project" value="UniProtKB-KW"/>
</dbReference>
<accession>A0A1H6QHE7</accession>
<evidence type="ECO:0000313" key="2">
    <source>
        <dbReference type="EMBL" id="SEI41316.1"/>
    </source>
</evidence>
<dbReference type="Proteomes" id="UP000199702">
    <property type="component" value="Unassembled WGS sequence"/>
</dbReference>
<evidence type="ECO:0000313" key="3">
    <source>
        <dbReference type="Proteomes" id="UP000199702"/>
    </source>
</evidence>
<dbReference type="OrthoDB" id="598046at2"/>
<keyword evidence="3" id="KW-1185">Reference proteome</keyword>
<dbReference type="GO" id="GO:0030163">
    <property type="term" value="P:protein catabolic process"/>
    <property type="evidence" value="ECO:0007669"/>
    <property type="project" value="InterPro"/>
</dbReference>
<keyword evidence="2" id="KW-0378">Hydrolase</keyword>
<dbReference type="Pfam" id="PF02617">
    <property type="entry name" value="ClpS"/>
    <property type="match status" value="1"/>
</dbReference>
<dbReference type="SUPFAM" id="SSF54736">
    <property type="entry name" value="ClpS-like"/>
    <property type="match status" value="1"/>
</dbReference>
<sequence length="91" mass="10134">MSTLTETLEEVLVEEAVGVNNEIVLYNDDVNTFDHVIEMLVKICDHTWEQAEQCAILVHYKGQCTVKTGELTKLKPQCISLQDAGLSAVII</sequence>
<protein>
    <submittedName>
        <fullName evidence="2">ATP-dependent Clp protease adaptor protein ClpS</fullName>
    </submittedName>
</protein>
<feature type="domain" description="Adaptor protein ClpS core" evidence="1">
    <location>
        <begin position="22"/>
        <end position="83"/>
    </location>
</feature>
<dbReference type="InterPro" id="IPR003769">
    <property type="entry name" value="ClpS_core"/>
</dbReference>
<dbReference type="InterPro" id="IPR014719">
    <property type="entry name" value="Ribosomal_bL12_C/ClpS-like"/>
</dbReference>
<dbReference type="STRING" id="402734.SAMN05660918_0425"/>
<dbReference type="EMBL" id="FNYA01000001">
    <property type="protein sequence ID" value="SEI41316.1"/>
    <property type="molecule type" value="Genomic_DNA"/>
</dbReference>
<proteinExistence type="predicted"/>
<reference evidence="3" key="1">
    <citation type="submission" date="2016-10" db="EMBL/GenBank/DDBJ databases">
        <authorList>
            <person name="Varghese N."/>
            <person name="Submissions S."/>
        </authorList>
    </citation>
    <scope>NUCLEOTIDE SEQUENCE [LARGE SCALE GENOMIC DNA]</scope>
    <source>
        <strain evidence="3">DSM 17934</strain>
    </source>
</reference>
<gene>
    <name evidence="2" type="ORF">SAMN05660918_0425</name>
</gene>
<dbReference type="AlphaFoldDB" id="A0A1H6QHE7"/>
<dbReference type="Gene3D" id="3.30.1390.10">
    <property type="match status" value="1"/>
</dbReference>
<name>A0A1H6QHE7_9FLAO</name>
<evidence type="ECO:0000259" key="1">
    <source>
        <dbReference type="Pfam" id="PF02617"/>
    </source>
</evidence>
<organism evidence="2 3">
    <name type="scientific">Flavobacterium terrigena</name>
    <dbReference type="NCBI Taxonomy" id="402734"/>
    <lineage>
        <taxon>Bacteria</taxon>
        <taxon>Pseudomonadati</taxon>
        <taxon>Bacteroidota</taxon>
        <taxon>Flavobacteriia</taxon>
        <taxon>Flavobacteriales</taxon>
        <taxon>Flavobacteriaceae</taxon>
        <taxon>Flavobacterium</taxon>
    </lineage>
</organism>
<dbReference type="RefSeq" id="WP_091307102.1">
    <property type="nucleotide sequence ID" value="NZ_CBCSJU010000001.1"/>
</dbReference>
<dbReference type="GO" id="GO:0008233">
    <property type="term" value="F:peptidase activity"/>
    <property type="evidence" value="ECO:0007669"/>
    <property type="project" value="UniProtKB-KW"/>
</dbReference>